<dbReference type="InterPro" id="IPR005792">
    <property type="entry name" value="Prot_disulphide_isomerase"/>
</dbReference>
<feature type="domain" description="Thioredoxin" evidence="15">
    <location>
        <begin position="5"/>
        <end position="131"/>
    </location>
</feature>
<organism evidence="16 17">
    <name type="scientific">Pseudocohnilembus persalinus</name>
    <name type="common">Ciliate</name>
    <dbReference type="NCBI Taxonomy" id="266149"/>
    <lineage>
        <taxon>Eukaryota</taxon>
        <taxon>Sar</taxon>
        <taxon>Alveolata</taxon>
        <taxon>Ciliophora</taxon>
        <taxon>Intramacronucleata</taxon>
        <taxon>Oligohymenophorea</taxon>
        <taxon>Scuticociliatia</taxon>
        <taxon>Philasterida</taxon>
        <taxon>Pseudocohnilembidae</taxon>
        <taxon>Pseudocohnilembus</taxon>
    </lineage>
</organism>
<evidence type="ECO:0000256" key="14">
    <source>
        <dbReference type="SAM" id="MobiDB-lite"/>
    </source>
</evidence>
<gene>
    <name evidence="16" type="ORF">PPERSA_07204</name>
</gene>
<evidence type="ECO:0000256" key="12">
    <source>
        <dbReference type="RuleBase" id="RU004208"/>
    </source>
</evidence>
<evidence type="ECO:0000259" key="15">
    <source>
        <dbReference type="PROSITE" id="PS51352"/>
    </source>
</evidence>
<dbReference type="Pfam" id="PF13848">
    <property type="entry name" value="Thioredoxin_6"/>
    <property type="match status" value="1"/>
</dbReference>
<dbReference type="Pfam" id="PF00085">
    <property type="entry name" value="Thioredoxin"/>
    <property type="match status" value="2"/>
</dbReference>
<comment type="caution">
    <text evidence="16">The sequence shown here is derived from an EMBL/GenBank/DDBJ whole genome shotgun (WGS) entry which is preliminary data.</text>
</comment>
<dbReference type="CDD" id="cd02961">
    <property type="entry name" value="PDI_a_family"/>
    <property type="match status" value="1"/>
</dbReference>
<name>A0A0V0QD04_PSEPJ</name>
<dbReference type="InParanoid" id="A0A0V0QD04"/>
<evidence type="ECO:0000256" key="1">
    <source>
        <dbReference type="ARBA" id="ARBA00001182"/>
    </source>
</evidence>
<evidence type="ECO:0000313" key="17">
    <source>
        <dbReference type="Proteomes" id="UP000054937"/>
    </source>
</evidence>
<dbReference type="SUPFAM" id="SSF52833">
    <property type="entry name" value="Thioredoxin-like"/>
    <property type="match status" value="3"/>
</dbReference>
<feature type="signal peptide" evidence="13">
    <location>
        <begin position="1"/>
        <end position="19"/>
    </location>
</feature>
<dbReference type="GO" id="GO:0006457">
    <property type="term" value="P:protein folding"/>
    <property type="evidence" value="ECO:0007669"/>
    <property type="project" value="TreeGrafter"/>
</dbReference>
<evidence type="ECO:0000256" key="8">
    <source>
        <dbReference type="ARBA" id="ARBA00023157"/>
    </source>
</evidence>
<evidence type="ECO:0000313" key="16">
    <source>
        <dbReference type="EMBL" id="KRX00097.1"/>
    </source>
</evidence>
<feature type="domain" description="Thioredoxin" evidence="15">
    <location>
        <begin position="344"/>
        <end position="470"/>
    </location>
</feature>
<keyword evidence="10 11" id="KW-0676">Redox-active center</keyword>
<comment type="catalytic activity">
    <reaction evidence="1 13">
        <text>Catalyzes the rearrangement of -S-S- bonds in proteins.</text>
        <dbReference type="EC" id="5.3.4.1"/>
    </reaction>
</comment>
<comment type="similarity">
    <text evidence="3 12">Belongs to the protein disulfide isomerase family.</text>
</comment>
<evidence type="ECO:0000256" key="11">
    <source>
        <dbReference type="PIRSR" id="PIRSR605792-51"/>
    </source>
</evidence>
<feature type="region of interest" description="Disordered" evidence="14">
    <location>
        <begin position="477"/>
        <end position="497"/>
    </location>
</feature>
<keyword evidence="7" id="KW-0256">Endoplasmic reticulum</keyword>
<proteinExistence type="inferred from homology"/>
<dbReference type="InterPro" id="IPR005788">
    <property type="entry name" value="PDI_thioredoxin-like_dom"/>
</dbReference>
<dbReference type="Proteomes" id="UP000054937">
    <property type="component" value="Unassembled WGS sequence"/>
</dbReference>
<dbReference type="FunCoup" id="A0A0V0QD04">
    <property type="interactions" value="308"/>
</dbReference>
<dbReference type="OrthoDB" id="72053at2759"/>
<evidence type="ECO:0000256" key="2">
    <source>
        <dbReference type="ARBA" id="ARBA00004319"/>
    </source>
</evidence>
<feature type="disulfide bond" description="Redox-active" evidence="11">
    <location>
        <begin position="392"/>
        <end position="395"/>
    </location>
</feature>
<evidence type="ECO:0000256" key="7">
    <source>
        <dbReference type="ARBA" id="ARBA00022824"/>
    </source>
</evidence>
<protein>
    <recommendedName>
        <fullName evidence="4 13">Protein disulfide-isomerase</fullName>
        <ecNumber evidence="4 13">5.3.4.1</ecNumber>
    </recommendedName>
</protein>
<evidence type="ECO:0000256" key="5">
    <source>
        <dbReference type="ARBA" id="ARBA00022729"/>
    </source>
</evidence>
<dbReference type="PRINTS" id="PR00421">
    <property type="entry name" value="THIOREDOXIN"/>
</dbReference>
<feature type="compositionally biased region" description="Low complexity" evidence="14">
    <location>
        <begin position="479"/>
        <end position="488"/>
    </location>
</feature>
<dbReference type="NCBIfam" id="TIGR01130">
    <property type="entry name" value="ER_PDI_fam"/>
    <property type="match status" value="1"/>
</dbReference>
<sequence length="497" mass="55795">MKKFIQILLIALVATLAFGEILEEENVQVMTDDNASEIIAQEFVLVEFYAPWCGHCKKLAPEYSKAAAQLKSSDKPVPLAKCDATVHKKASAPYDVKGFPTLKFFNNGQPMEYNGGRTASDIVNWVSKRTGDVSKLIQNQSELDQLKSGNKLALVFFTESVEGQNWESFKQVAMKYDNIAFGHSTDASLAQANDAKLNQLVLFKQFDEGRNDFTGEFNAEAITQFVDGNKLATVMEFDDSAIEAIFQKQMPTLFLFQNDNEESSKARQIFDAAAKELKGTGEVIFSYLTPSSQHWQRLADYIGVNTAKVPALQLVKAGKTMEKFKYEAEISLENIKEFIGNWKNKLLKPFIKSEEIPATNDEPVKVVVGKNFDEIVMNNQKDVLLELYAPWCGHCKKLAPEWDAAAERLQANPNIVIAKCDATANEIPDIQIQGYPTLKFFPNGSKNSPIEFNGDRNADGIIAFLKEKTTHPWVDLDNQQQQTQQQQTNDETKRDDL</sequence>
<dbReference type="GO" id="GO:0005788">
    <property type="term" value="C:endoplasmic reticulum lumen"/>
    <property type="evidence" value="ECO:0007669"/>
    <property type="project" value="UniProtKB-SubCell"/>
</dbReference>
<dbReference type="InterPro" id="IPR017937">
    <property type="entry name" value="Thioredoxin_CS"/>
</dbReference>
<dbReference type="CDD" id="cd02995">
    <property type="entry name" value="PDI_a_PDI_a'_C"/>
    <property type="match status" value="1"/>
</dbReference>
<feature type="chain" id="PRO_5006773639" description="Protein disulfide-isomerase" evidence="13">
    <location>
        <begin position="20"/>
        <end position="497"/>
    </location>
</feature>
<dbReference type="FunFam" id="3.40.30.10:FF:000027">
    <property type="entry name" value="protein disulfide-isomerase A2"/>
    <property type="match status" value="1"/>
</dbReference>
<dbReference type="PROSITE" id="PS00194">
    <property type="entry name" value="THIOREDOXIN_1"/>
    <property type="match status" value="2"/>
</dbReference>
<keyword evidence="8 11" id="KW-1015">Disulfide bond</keyword>
<dbReference type="GO" id="GO:0034976">
    <property type="term" value="P:response to endoplasmic reticulum stress"/>
    <property type="evidence" value="ECO:0007669"/>
    <property type="project" value="TreeGrafter"/>
</dbReference>
<dbReference type="AlphaFoldDB" id="A0A0V0QD04"/>
<evidence type="ECO:0000256" key="6">
    <source>
        <dbReference type="ARBA" id="ARBA00022737"/>
    </source>
</evidence>
<evidence type="ECO:0000256" key="9">
    <source>
        <dbReference type="ARBA" id="ARBA00023235"/>
    </source>
</evidence>
<dbReference type="GO" id="GO:0003756">
    <property type="term" value="F:protein disulfide isomerase activity"/>
    <property type="evidence" value="ECO:0007669"/>
    <property type="project" value="UniProtKB-EC"/>
</dbReference>
<evidence type="ECO:0000256" key="13">
    <source>
        <dbReference type="RuleBase" id="RU361130"/>
    </source>
</evidence>
<keyword evidence="9 13" id="KW-0413">Isomerase</keyword>
<evidence type="ECO:0000256" key="4">
    <source>
        <dbReference type="ARBA" id="ARBA00012723"/>
    </source>
</evidence>
<keyword evidence="17" id="KW-1185">Reference proteome</keyword>
<dbReference type="FunFam" id="3.40.30.10:FF:000023">
    <property type="entry name" value="Protein disulfide-isomerase"/>
    <property type="match status" value="1"/>
</dbReference>
<dbReference type="InterPro" id="IPR036249">
    <property type="entry name" value="Thioredoxin-like_sf"/>
</dbReference>
<comment type="subcellular location">
    <subcellularLocation>
        <location evidence="2">Endoplasmic reticulum lumen</location>
    </subcellularLocation>
</comment>
<dbReference type="PANTHER" id="PTHR18929:SF240">
    <property type="entry name" value="PROTEIN DISULFIDE-ISOMERASE"/>
    <property type="match status" value="1"/>
</dbReference>
<dbReference type="PANTHER" id="PTHR18929">
    <property type="entry name" value="PROTEIN DISULFIDE ISOMERASE"/>
    <property type="match status" value="1"/>
</dbReference>
<dbReference type="NCBIfam" id="TIGR01126">
    <property type="entry name" value="pdi_dom"/>
    <property type="match status" value="2"/>
</dbReference>
<reference evidence="16 17" key="1">
    <citation type="journal article" date="2015" name="Sci. Rep.">
        <title>Genome of the facultative scuticociliatosis pathogen Pseudocohnilembus persalinus provides insight into its virulence through horizontal gene transfer.</title>
        <authorList>
            <person name="Xiong J."/>
            <person name="Wang G."/>
            <person name="Cheng J."/>
            <person name="Tian M."/>
            <person name="Pan X."/>
            <person name="Warren A."/>
            <person name="Jiang C."/>
            <person name="Yuan D."/>
            <person name="Miao W."/>
        </authorList>
    </citation>
    <scope>NUCLEOTIDE SEQUENCE [LARGE SCALE GENOMIC DNA]</scope>
    <source>
        <strain evidence="16">36N120E</strain>
    </source>
</reference>
<dbReference type="CDD" id="cd02981">
    <property type="entry name" value="PDI_b_family"/>
    <property type="match status" value="1"/>
</dbReference>
<dbReference type="PROSITE" id="PS51352">
    <property type="entry name" value="THIOREDOXIN_2"/>
    <property type="match status" value="2"/>
</dbReference>
<dbReference type="Gene3D" id="3.40.30.10">
    <property type="entry name" value="Glutaredoxin"/>
    <property type="match status" value="4"/>
</dbReference>
<dbReference type="OMA" id="REDYVWS"/>
<feature type="disulfide bond" description="Redox-active" evidence="11">
    <location>
        <begin position="53"/>
        <end position="56"/>
    </location>
</feature>
<dbReference type="InterPro" id="IPR013766">
    <property type="entry name" value="Thioredoxin_domain"/>
</dbReference>
<evidence type="ECO:0000256" key="10">
    <source>
        <dbReference type="ARBA" id="ARBA00023284"/>
    </source>
</evidence>
<keyword evidence="5 13" id="KW-0732">Signal</keyword>
<dbReference type="EMBL" id="LDAU01000195">
    <property type="protein sequence ID" value="KRX00097.1"/>
    <property type="molecule type" value="Genomic_DNA"/>
</dbReference>
<accession>A0A0V0QD04</accession>
<evidence type="ECO:0000256" key="3">
    <source>
        <dbReference type="ARBA" id="ARBA00006347"/>
    </source>
</evidence>
<dbReference type="EC" id="5.3.4.1" evidence="4 13"/>
<keyword evidence="6" id="KW-0677">Repeat</keyword>